<accession>T0ZES0</accession>
<dbReference type="PANTHER" id="PTHR30154">
    <property type="entry name" value="LEUCINE-RESPONSIVE REGULATORY PROTEIN"/>
    <property type="match status" value="1"/>
</dbReference>
<reference evidence="6" key="2">
    <citation type="journal article" date="2014" name="ISME J.">
        <title>Microbial stratification in low pH oxic and suboxic macroscopic growths along an acid mine drainage.</title>
        <authorList>
            <person name="Mendez-Garcia C."/>
            <person name="Mesa V."/>
            <person name="Sprenger R.R."/>
            <person name="Richter M."/>
            <person name="Diez M.S."/>
            <person name="Solano J."/>
            <person name="Bargiela R."/>
            <person name="Golyshina O.V."/>
            <person name="Manteca A."/>
            <person name="Ramos J.L."/>
            <person name="Gallego J.R."/>
            <person name="Llorente I."/>
            <person name="Martins Dos Santos V.A."/>
            <person name="Jensen O.N."/>
            <person name="Pelaez A.I."/>
            <person name="Sanchez J."/>
            <person name="Ferrer M."/>
        </authorList>
    </citation>
    <scope>NUCLEOTIDE SEQUENCE</scope>
</reference>
<name>T0ZES0_9ZZZZ</name>
<gene>
    <name evidence="6" type="ORF">B1B_13755</name>
</gene>
<keyword evidence="4" id="KW-1133">Transmembrane helix</keyword>
<keyword evidence="2" id="KW-0238">DNA-binding</keyword>
<keyword evidence="1" id="KW-0805">Transcription regulation</keyword>
<dbReference type="InterPro" id="IPR019887">
    <property type="entry name" value="Tscrpt_reg_AsnC/Lrp_C"/>
</dbReference>
<evidence type="ECO:0000259" key="5">
    <source>
        <dbReference type="PROSITE" id="PS50956"/>
    </source>
</evidence>
<dbReference type="EMBL" id="AUZY01009066">
    <property type="protein sequence ID" value="EQD43568.1"/>
    <property type="molecule type" value="Genomic_DNA"/>
</dbReference>
<dbReference type="GO" id="GO:0043565">
    <property type="term" value="F:sequence-specific DNA binding"/>
    <property type="evidence" value="ECO:0007669"/>
    <property type="project" value="InterPro"/>
</dbReference>
<protein>
    <submittedName>
        <fullName evidence="6">Protein containing Transcription regulator, AsnC-type</fullName>
    </submittedName>
</protein>
<keyword evidence="4" id="KW-0812">Transmembrane</keyword>
<feature type="transmembrane region" description="Helical" evidence="4">
    <location>
        <begin position="12"/>
        <end position="35"/>
    </location>
</feature>
<dbReference type="SMART" id="SM00344">
    <property type="entry name" value="HTH_ASNC"/>
    <property type="match status" value="1"/>
</dbReference>
<dbReference type="InterPro" id="IPR000485">
    <property type="entry name" value="AsnC-type_HTH_dom"/>
</dbReference>
<dbReference type="PANTHER" id="PTHR30154:SF34">
    <property type="entry name" value="TRANSCRIPTIONAL REGULATOR AZLB"/>
    <property type="match status" value="1"/>
</dbReference>
<dbReference type="Gene3D" id="3.30.70.920">
    <property type="match status" value="1"/>
</dbReference>
<keyword evidence="4" id="KW-0472">Membrane</keyword>
<dbReference type="InterPro" id="IPR011008">
    <property type="entry name" value="Dimeric_a/b-barrel"/>
</dbReference>
<evidence type="ECO:0000256" key="1">
    <source>
        <dbReference type="ARBA" id="ARBA00023015"/>
    </source>
</evidence>
<organism evidence="6">
    <name type="scientific">mine drainage metagenome</name>
    <dbReference type="NCBI Taxonomy" id="410659"/>
    <lineage>
        <taxon>unclassified sequences</taxon>
        <taxon>metagenomes</taxon>
        <taxon>ecological metagenomes</taxon>
    </lineage>
</organism>
<evidence type="ECO:0000256" key="2">
    <source>
        <dbReference type="ARBA" id="ARBA00023125"/>
    </source>
</evidence>
<feature type="domain" description="HTH asnC-type" evidence="5">
    <location>
        <begin position="1"/>
        <end position="28"/>
    </location>
</feature>
<dbReference type="GO" id="GO:0005829">
    <property type="term" value="C:cytosol"/>
    <property type="evidence" value="ECO:0007669"/>
    <property type="project" value="TreeGrafter"/>
</dbReference>
<sequence>WRRLKRLESEGVIAGYATLLSAPAIGLPIQAYALISLENHHAETVAAFDRLVRERPEVLECHAMSGTNDYLLRIVAASMEAYERFLSTQVLQLAAVRSVNTSFVLRTQKFTTRLPLQAPG</sequence>
<evidence type="ECO:0000256" key="3">
    <source>
        <dbReference type="ARBA" id="ARBA00023163"/>
    </source>
</evidence>
<keyword evidence="3" id="KW-0804">Transcription</keyword>
<evidence type="ECO:0000256" key="4">
    <source>
        <dbReference type="SAM" id="Phobius"/>
    </source>
</evidence>
<dbReference type="SUPFAM" id="SSF54909">
    <property type="entry name" value="Dimeric alpha+beta barrel"/>
    <property type="match status" value="1"/>
</dbReference>
<dbReference type="PROSITE" id="PS50956">
    <property type="entry name" value="HTH_ASNC_2"/>
    <property type="match status" value="1"/>
</dbReference>
<reference evidence="6" key="1">
    <citation type="submission" date="2013-08" db="EMBL/GenBank/DDBJ databases">
        <authorList>
            <person name="Mendez C."/>
            <person name="Richter M."/>
            <person name="Ferrer M."/>
            <person name="Sanchez J."/>
        </authorList>
    </citation>
    <scope>NUCLEOTIDE SEQUENCE</scope>
</reference>
<comment type="caution">
    <text evidence="6">The sequence shown here is derived from an EMBL/GenBank/DDBJ whole genome shotgun (WGS) entry which is preliminary data.</text>
</comment>
<feature type="non-terminal residue" evidence="6">
    <location>
        <position position="1"/>
    </location>
</feature>
<dbReference type="GO" id="GO:0043200">
    <property type="term" value="P:response to amino acid"/>
    <property type="evidence" value="ECO:0007669"/>
    <property type="project" value="TreeGrafter"/>
</dbReference>
<dbReference type="InterPro" id="IPR019888">
    <property type="entry name" value="Tscrpt_reg_AsnC-like"/>
</dbReference>
<proteinExistence type="predicted"/>
<evidence type="ECO:0000313" key="6">
    <source>
        <dbReference type="EMBL" id="EQD43568.1"/>
    </source>
</evidence>
<dbReference type="Pfam" id="PF01037">
    <property type="entry name" value="AsnC_trans_reg"/>
    <property type="match status" value="1"/>
</dbReference>
<dbReference type="AlphaFoldDB" id="T0ZES0"/>